<feature type="transmembrane region" description="Helical" evidence="1">
    <location>
        <begin position="152"/>
        <end position="175"/>
    </location>
</feature>
<accession>A0A1J4JK60</accession>
<dbReference type="VEuPathDB" id="TrichDB:TRFO_34022"/>
<keyword evidence="3" id="KW-1185">Reference proteome</keyword>
<proteinExistence type="predicted"/>
<feature type="transmembrane region" description="Helical" evidence="1">
    <location>
        <begin position="85"/>
        <end position="102"/>
    </location>
</feature>
<organism evidence="2 3">
    <name type="scientific">Tritrichomonas foetus</name>
    <dbReference type="NCBI Taxonomy" id="1144522"/>
    <lineage>
        <taxon>Eukaryota</taxon>
        <taxon>Metamonada</taxon>
        <taxon>Parabasalia</taxon>
        <taxon>Tritrichomonadida</taxon>
        <taxon>Tritrichomonadidae</taxon>
        <taxon>Tritrichomonas</taxon>
    </lineage>
</organism>
<evidence type="ECO:0008006" key="4">
    <source>
        <dbReference type="Google" id="ProtNLM"/>
    </source>
</evidence>
<dbReference type="GeneID" id="94844125"/>
<gene>
    <name evidence="2" type="ORF">TRFO_34022</name>
</gene>
<dbReference type="OrthoDB" id="6270329at2759"/>
<evidence type="ECO:0000313" key="3">
    <source>
        <dbReference type="Proteomes" id="UP000179807"/>
    </source>
</evidence>
<evidence type="ECO:0000313" key="2">
    <source>
        <dbReference type="EMBL" id="OHS99520.1"/>
    </source>
</evidence>
<feature type="transmembrane region" description="Helical" evidence="1">
    <location>
        <begin position="187"/>
        <end position="205"/>
    </location>
</feature>
<protein>
    <recommendedName>
        <fullName evidence="4">RING-type domain-containing protein</fullName>
    </recommendedName>
</protein>
<dbReference type="EMBL" id="MLAK01001001">
    <property type="protein sequence ID" value="OHS99520.1"/>
    <property type="molecule type" value="Genomic_DNA"/>
</dbReference>
<keyword evidence="1" id="KW-1133">Transmembrane helix</keyword>
<dbReference type="InterPro" id="IPR013083">
    <property type="entry name" value="Znf_RING/FYVE/PHD"/>
</dbReference>
<keyword evidence="1" id="KW-0812">Transmembrane</keyword>
<reference evidence="2" key="1">
    <citation type="submission" date="2016-10" db="EMBL/GenBank/DDBJ databases">
        <authorList>
            <person name="Benchimol M."/>
            <person name="Almeida L.G."/>
            <person name="Vasconcelos A.T."/>
            <person name="Perreira-Neves A."/>
            <person name="Rosa I.A."/>
            <person name="Tasca T."/>
            <person name="Bogo M.R."/>
            <person name="de Souza W."/>
        </authorList>
    </citation>
    <scope>NUCLEOTIDE SEQUENCE [LARGE SCALE GENOMIC DNA]</scope>
    <source>
        <strain evidence="2">K</strain>
    </source>
</reference>
<name>A0A1J4JK60_9EUKA</name>
<feature type="transmembrane region" description="Helical" evidence="1">
    <location>
        <begin position="51"/>
        <end position="73"/>
    </location>
</feature>
<dbReference type="RefSeq" id="XP_068352657.1">
    <property type="nucleotide sequence ID" value="XM_068509421.1"/>
</dbReference>
<keyword evidence="1" id="KW-0472">Membrane</keyword>
<feature type="transmembrane region" description="Helical" evidence="1">
    <location>
        <begin position="28"/>
        <end position="45"/>
    </location>
</feature>
<dbReference type="Gene3D" id="3.30.40.10">
    <property type="entry name" value="Zinc/RING finger domain, C3HC4 (zinc finger)"/>
    <property type="match status" value="1"/>
</dbReference>
<dbReference type="AlphaFoldDB" id="A0A1J4JK60"/>
<feature type="transmembrane region" description="Helical" evidence="1">
    <location>
        <begin position="217"/>
        <end position="235"/>
    </location>
</feature>
<comment type="caution">
    <text evidence="2">The sequence shown here is derived from an EMBL/GenBank/DDBJ whole genome shotgun (WGS) entry which is preliminary data.</text>
</comment>
<evidence type="ECO:0000256" key="1">
    <source>
        <dbReference type="SAM" id="Phobius"/>
    </source>
</evidence>
<sequence length="330" mass="38173">METFRTVESRSGSRNASLYQMDRFTRNNVLFGFSITCFIMLIYINDEMHEIALITVSTVCYYAAEASISLVIRKILLTGEYYQKIPYNLLLWCPIIILALFITKKQLDSIDRIHETTEVIDVTANISNPQNMVNISTKMVNSNFMTRYYKSILITCFIFYCSCFTRALFTGLGLFSSTMIRRGIVAIFQRIIVLIRSVAIFPVWVEDTNHHISWKSFGVFAYISIHIILVLYILYDTHVSLVKFLVNKNRMLKDYVHNGNDDRRKKCCICTLIPEEPKSLHCGKVACYCCAYHWLTKKPECTICKKHLDPPLKIDMSDGYIPLMLFLASV</sequence>
<dbReference type="SUPFAM" id="SSF57850">
    <property type="entry name" value="RING/U-box"/>
    <property type="match status" value="1"/>
</dbReference>
<dbReference type="Proteomes" id="UP000179807">
    <property type="component" value="Unassembled WGS sequence"/>
</dbReference>